<name>A0A6M6JKR2_9PSEU</name>
<reference evidence="2 3" key="1">
    <citation type="submission" date="2020-05" db="EMBL/GenBank/DDBJ databases">
        <authorList>
            <person name="Mo P."/>
        </authorList>
    </citation>
    <scope>NUCLEOTIDE SEQUENCE [LARGE SCALE GENOMIC DNA]</scope>
    <source>
        <strain evidence="2 3">Gen01</strain>
    </source>
</reference>
<feature type="compositionally biased region" description="Basic and acidic residues" evidence="1">
    <location>
        <begin position="120"/>
        <end position="133"/>
    </location>
</feature>
<gene>
    <name evidence="2" type="ORF">HOP40_20065</name>
</gene>
<feature type="region of interest" description="Disordered" evidence="1">
    <location>
        <begin position="1"/>
        <end position="133"/>
    </location>
</feature>
<organism evidence="2 3">
    <name type="scientific">Pseudonocardia broussonetiae</name>
    <dbReference type="NCBI Taxonomy" id="2736640"/>
    <lineage>
        <taxon>Bacteria</taxon>
        <taxon>Bacillati</taxon>
        <taxon>Actinomycetota</taxon>
        <taxon>Actinomycetes</taxon>
        <taxon>Pseudonocardiales</taxon>
        <taxon>Pseudonocardiaceae</taxon>
        <taxon>Pseudonocardia</taxon>
    </lineage>
</organism>
<accession>A0A6M6JKR2</accession>
<evidence type="ECO:0000313" key="3">
    <source>
        <dbReference type="Proteomes" id="UP000505377"/>
    </source>
</evidence>
<protein>
    <submittedName>
        <fullName evidence="2">Uncharacterized protein</fullName>
    </submittedName>
</protein>
<keyword evidence="3" id="KW-1185">Reference proteome</keyword>
<evidence type="ECO:0000313" key="2">
    <source>
        <dbReference type="EMBL" id="QJY47825.1"/>
    </source>
</evidence>
<evidence type="ECO:0000256" key="1">
    <source>
        <dbReference type="SAM" id="MobiDB-lite"/>
    </source>
</evidence>
<sequence length="133" mass="13766">MTYLTGERASVTQRAVGQRVTGGAVDEQIQRQPGRVVGGVGPRTDPADAADAEPAAQQLPGLGAGSRRSPPLLGEEVGHPGDSDGAELLRTDDVRSDEEGDPDGQLHAQGGHLPQARPRRAGEAGRDDTACQN</sequence>
<feature type="compositionally biased region" description="Basic and acidic residues" evidence="1">
    <location>
        <begin position="76"/>
        <end position="94"/>
    </location>
</feature>
<feature type="compositionally biased region" description="Low complexity" evidence="1">
    <location>
        <begin position="47"/>
        <end position="56"/>
    </location>
</feature>
<dbReference type="Proteomes" id="UP000505377">
    <property type="component" value="Chromosome"/>
</dbReference>
<dbReference type="KEGG" id="pbro:HOP40_20065"/>
<dbReference type="AlphaFoldDB" id="A0A6M6JKR2"/>
<proteinExistence type="predicted"/>
<dbReference type="EMBL" id="CP053564">
    <property type="protein sequence ID" value="QJY47825.1"/>
    <property type="molecule type" value="Genomic_DNA"/>
</dbReference>
<dbReference type="RefSeq" id="WP_172160865.1">
    <property type="nucleotide sequence ID" value="NZ_CP053564.1"/>
</dbReference>